<name>A0A9W3D8Z5_RAPSA</name>
<dbReference type="AlphaFoldDB" id="A0A9W3D8Z5"/>
<keyword evidence="1" id="KW-0732">Signal</keyword>
<dbReference type="InterPro" id="IPR000477">
    <property type="entry name" value="RT_dom"/>
</dbReference>
<accession>A0A9W3D8Z5</accession>
<feature type="chain" id="PRO_5040920299" evidence="1">
    <location>
        <begin position="20"/>
        <end position="414"/>
    </location>
</feature>
<dbReference type="Pfam" id="PF13966">
    <property type="entry name" value="zf-RVT"/>
    <property type="match status" value="1"/>
</dbReference>
<dbReference type="Pfam" id="PF00078">
    <property type="entry name" value="RVT_1"/>
    <property type="match status" value="1"/>
</dbReference>
<dbReference type="PANTHER" id="PTHR33116">
    <property type="entry name" value="REVERSE TRANSCRIPTASE ZINC-BINDING DOMAIN-CONTAINING PROTEIN-RELATED-RELATED"/>
    <property type="match status" value="1"/>
</dbReference>
<dbReference type="KEGG" id="rsz:108838378"/>
<sequence>MGYPALFITWIICCVDTAAFSVSVNGDLEGFFSSSRGIRQGCSLSPYLFVVISNVLSKLLNSAVLNRRIGYHPLCASLNLTHLSFADDIMVFTNGSAASLDGVLEVFAKFARISGLCINVAKSTVFAAGVDKESLQEKTVSVGFSISGLPIKYLGLPLTTKTLTRNNYEPLVAKIKARFQSWTSKTLSFAGRLMLIKDTGLGSWVWRRLLRLRSTAKQFLSMEVHNGQATRFWTDIWHPRGRLIEIVGETGTLKLGIARSALICDVRNETGWSFRRSRARQIRDLITMVEAHPLAENRLGQDVVLWRKNETDFCNHFSTSVTWQRIRTHKPTQEWSKVIWFSLGVPHFAFITWLVVRNRLSTGDRMRAWGQVQGCLFCGEPDETRDHLYFACPYTYTIWLEVVGTLLGRPPDPD</sequence>
<proteinExistence type="predicted"/>
<evidence type="ECO:0000259" key="2">
    <source>
        <dbReference type="PROSITE" id="PS50878"/>
    </source>
</evidence>
<protein>
    <submittedName>
        <fullName evidence="4">Uncharacterized protein LOC108838378</fullName>
    </submittedName>
</protein>
<feature type="domain" description="Reverse transcriptase" evidence="2">
    <location>
        <begin position="1"/>
        <end position="146"/>
    </location>
</feature>
<dbReference type="OrthoDB" id="1751077at2759"/>
<dbReference type="PROSITE" id="PS50878">
    <property type="entry name" value="RT_POL"/>
    <property type="match status" value="1"/>
</dbReference>
<organism evidence="3 4">
    <name type="scientific">Raphanus sativus</name>
    <name type="common">Radish</name>
    <name type="synonym">Raphanus raphanistrum var. sativus</name>
    <dbReference type="NCBI Taxonomy" id="3726"/>
    <lineage>
        <taxon>Eukaryota</taxon>
        <taxon>Viridiplantae</taxon>
        <taxon>Streptophyta</taxon>
        <taxon>Embryophyta</taxon>
        <taxon>Tracheophyta</taxon>
        <taxon>Spermatophyta</taxon>
        <taxon>Magnoliopsida</taxon>
        <taxon>eudicotyledons</taxon>
        <taxon>Gunneridae</taxon>
        <taxon>Pentapetalae</taxon>
        <taxon>rosids</taxon>
        <taxon>malvids</taxon>
        <taxon>Brassicales</taxon>
        <taxon>Brassicaceae</taxon>
        <taxon>Brassiceae</taxon>
        <taxon>Raphanus</taxon>
    </lineage>
</organism>
<evidence type="ECO:0000256" key="1">
    <source>
        <dbReference type="SAM" id="SignalP"/>
    </source>
</evidence>
<gene>
    <name evidence="4" type="primary">LOC108838378</name>
</gene>
<dbReference type="GeneID" id="108838378"/>
<dbReference type="Proteomes" id="UP000504610">
    <property type="component" value="Chromosome 2"/>
</dbReference>
<keyword evidence="3" id="KW-1185">Reference proteome</keyword>
<reference evidence="3" key="1">
    <citation type="journal article" date="2019" name="Database">
        <title>The radish genome database (RadishGD): an integrated information resource for radish genomics.</title>
        <authorList>
            <person name="Yu H.J."/>
            <person name="Baek S."/>
            <person name="Lee Y.J."/>
            <person name="Cho A."/>
            <person name="Mun J.H."/>
        </authorList>
    </citation>
    <scope>NUCLEOTIDE SEQUENCE [LARGE SCALE GENOMIC DNA]</scope>
    <source>
        <strain evidence="3">cv. WK10039</strain>
    </source>
</reference>
<feature type="signal peptide" evidence="1">
    <location>
        <begin position="1"/>
        <end position="19"/>
    </location>
</feature>
<evidence type="ECO:0000313" key="4">
    <source>
        <dbReference type="RefSeq" id="XP_056860217.1"/>
    </source>
</evidence>
<dbReference type="RefSeq" id="XP_056860217.1">
    <property type="nucleotide sequence ID" value="XM_057004237.1"/>
</dbReference>
<dbReference type="PANTHER" id="PTHR33116:SF76">
    <property type="entry name" value="DUF4283 DOMAIN-CONTAINING PROTEIN"/>
    <property type="match status" value="1"/>
</dbReference>
<reference evidence="4" key="2">
    <citation type="submission" date="2025-08" db="UniProtKB">
        <authorList>
            <consortium name="RefSeq"/>
        </authorList>
    </citation>
    <scope>IDENTIFICATION</scope>
    <source>
        <tissue evidence="4">Leaf</tissue>
    </source>
</reference>
<dbReference type="InterPro" id="IPR026960">
    <property type="entry name" value="RVT-Znf"/>
</dbReference>
<evidence type="ECO:0000313" key="3">
    <source>
        <dbReference type="Proteomes" id="UP000504610"/>
    </source>
</evidence>